<evidence type="ECO:0000313" key="1">
    <source>
        <dbReference type="EMBL" id="MCI2283330.1"/>
    </source>
</evidence>
<comment type="caution">
    <text evidence="1">The sequence shown here is derived from an EMBL/GenBank/DDBJ whole genome shotgun (WGS) entry which is preliminary data.</text>
</comment>
<dbReference type="Proteomes" id="UP001139646">
    <property type="component" value="Unassembled WGS sequence"/>
</dbReference>
<proteinExistence type="predicted"/>
<sequence>MRSFWLWEKNKKRRLFTFDKQNEREFQQSVFDATTRNSFYNISDHPEKASLEPILGIYETKAAPIIKKIITANNISCLTEDEKIIIATFTAVQRGRSFGELQRINHLMSAVSDKFEAIGASPEQIEKELGSEESSERKTLFLKMILDQNDVITHIMNKSWILYETCNNNPFYISDNPITLYNDIDMGFYGNLGVGLKGIQIHLPLSTTLTLAFTCPSIAERAIKSKRQVEKMSVMNPQMLHMLKSPSELVKYGEAYETGVPMKQTAENVRFLNSLQVTFSEQYVFSEKSDFSLVKEMIANNESYKTGPRMQVN</sequence>
<reference evidence="1" key="1">
    <citation type="submission" date="2022-01" db="EMBL/GenBank/DDBJ databases">
        <title>Colwellia maritima, isolated from seawater.</title>
        <authorList>
            <person name="Kristyanto S."/>
            <person name="Jung J."/>
            <person name="Jeon C.O."/>
        </authorList>
    </citation>
    <scope>NUCLEOTIDE SEQUENCE</scope>
    <source>
        <strain evidence="1">MSW7</strain>
    </source>
</reference>
<accession>A0ABS9WZH4</accession>
<evidence type="ECO:0000313" key="2">
    <source>
        <dbReference type="Proteomes" id="UP001139646"/>
    </source>
</evidence>
<gene>
    <name evidence="1" type="ORF">L3081_07855</name>
</gene>
<organism evidence="1 2">
    <name type="scientific">Colwellia maritima</name>
    <dbReference type="NCBI Taxonomy" id="2912588"/>
    <lineage>
        <taxon>Bacteria</taxon>
        <taxon>Pseudomonadati</taxon>
        <taxon>Pseudomonadota</taxon>
        <taxon>Gammaproteobacteria</taxon>
        <taxon>Alteromonadales</taxon>
        <taxon>Colwelliaceae</taxon>
        <taxon>Colwellia</taxon>
    </lineage>
</organism>
<dbReference type="EMBL" id="JAKKSL010000001">
    <property type="protein sequence ID" value="MCI2283330.1"/>
    <property type="molecule type" value="Genomic_DNA"/>
</dbReference>
<dbReference type="InterPro" id="IPR025332">
    <property type="entry name" value="DUF4238"/>
</dbReference>
<keyword evidence="2" id="KW-1185">Reference proteome</keyword>
<dbReference type="Pfam" id="PF14022">
    <property type="entry name" value="DUF4238"/>
    <property type="match status" value="1"/>
</dbReference>
<name>A0ABS9WZH4_9GAMM</name>
<protein>
    <submittedName>
        <fullName evidence="1">DUF4238 domain-containing protein</fullName>
    </submittedName>
</protein>